<comment type="caution">
    <text evidence="1">The sequence shown here is derived from an EMBL/GenBank/DDBJ whole genome shotgun (WGS) entry which is preliminary data.</text>
</comment>
<evidence type="ECO:0000313" key="2">
    <source>
        <dbReference type="Proteomes" id="UP000321638"/>
    </source>
</evidence>
<gene>
    <name evidence="1" type="ORF">FHP25_03295</name>
</gene>
<organism evidence="1 2">
    <name type="scientific">Vineibacter terrae</name>
    <dbReference type="NCBI Taxonomy" id="2586908"/>
    <lineage>
        <taxon>Bacteria</taxon>
        <taxon>Pseudomonadati</taxon>
        <taxon>Pseudomonadota</taxon>
        <taxon>Alphaproteobacteria</taxon>
        <taxon>Hyphomicrobiales</taxon>
        <taxon>Vineibacter</taxon>
    </lineage>
</organism>
<dbReference type="EMBL" id="VDUZ01000003">
    <property type="protein sequence ID" value="TXL81566.1"/>
    <property type="molecule type" value="Genomic_DNA"/>
</dbReference>
<evidence type="ECO:0000313" key="1">
    <source>
        <dbReference type="EMBL" id="TXL81566.1"/>
    </source>
</evidence>
<dbReference type="SUPFAM" id="SSF103025">
    <property type="entry name" value="Folate-binding domain"/>
    <property type="match status" value="1"/>
</dbReference>
<dbReference type="OrthoDB" id="9814782at2"/>
<dbReference type="Proteomes" id="UP000321638">
    <property type="component" value="Unassembled WGS sequence"/>
</dbReference>
<dbReference type="RefSeq" id="WP_147845476.1">
    <property type="nucleotide sequence ID" value="NZ_VDUZ01000003.1"/>
</dbReference>
<evidence type="ECO:0008006" key="3">
    <source>
        <dbReference type="Google" id="ProtNLM"/>
    </source>
</evidence>
<protein>
    <recommendedName>
        <fullName evidence="3">Sarcosine oxidase subunit gamma</fullName>
    </recommendedName>
</protein>
<sequence>MPESPVAGVRLQTVEGIALTVLRGRGDDAAFIAGAARWLGQDLPDSYNEMSRRGDASICRLGPDEWLVIGVRPEGDPPSPVIAVDVSSARSVLRLDGPGAADLLATGCALDLDGGALSRGRFAQARLGAFAVLLLAPRDRDGAIDILVARSYARSLTAWLTPGSSP</sequence>
<name>A0A5C8PTG8_9HYPH</name>
<proteinExistence type="predicted"/>
<keyword evidence="2" id="KW-1185">Reference proteome</keyword>
<dbReference type="Gene3D" id="3.30.1360.120">
    <property type="entry name" value="Probable tRNA modification gtpase trme, domain 1"/>
    <property type="match status" value="1"/>
</dbReference>
<accession>A0A5C8PTG8</accession>
<dbReference type="Gene3D" id="3.30.70.1520">
    <property type="entry name" value="Heterotetrameric sarcosine oxidase"/>
    <property type="match status" value="1"/>
</dbReference>
<dbReference type="AlphaFoldDB" id="A0A5C8PTG8"/>
<dbReference type="InterPro" id="IPR027266">
    <property type="entry name" value="TrmE/GcvT-like"/>
</dbReference>
<reference evidence="1 2" key="1">
    <citation type="submission" date="2019-06" db="EMBL/GenBank/DDBJ databases">
        <title>New taxonomy in bacterial strain CC-CFT640, isolated from vineyard.</title>
        <authorList>
            <person name="Lin S.-Y."/>
            <person name="Tsai C.-F."/>
            <person name="Young C.-C."/>
        </authorList>
    </citation>
    <scope>NUCLEOTIDE SEQUENCE [LARGE SCALE GENOMIC DNA]</scope>
    <source>
        <strain evidence="1 2">CC-CFT640</strain>
    </source>
</reference>